<feature type="compositionally biased region" description="Low complexity" evidence="1">
    <location>
        <begin position="1491"/>
        <end position="1501"/>
    </location>
</feature>
<feature type="compositionally biased region" description="Basic and acidic residues" evidence="1">
    <location>
        <begin position="1357"/>
        <end position="1368"/>
    </location>
</feature>
<name>A0A0D2FJ01_9EURO</name>
<feature type="compositionally biased region" description="Basic and acidic residues" evidence="1">
    <location>
        <begin position="2147"/>
        <end position="2156"/>
    </location>
</feature>
<feature type="compositionally biased region" description="Polar residues" evidence="1">
    <location>
        <begin position="485"/>
        <end position="508"/>
    </location>
</feature>
<feature type="region of interest" description="Disordered" evidence="1">
    <location>
        <begin position="1258"/>
        <end position="1374"/>
    </location>
</feature>
<feature type="compositionally biased region" description="Basic and acidic residues" evidence="1">
    <location>
        <begin position="1424"/>
        <end position="1439"/>
    </location>
</feature>
<feature type="compositionally biased region" description="Basic and acidic residues" evidence="1">
    <location>
        <begin position="1329"/>
        <end position="1338"/>
    </location>
</feature>
<feature type="compositionally biased region" description="Polar residues" evidence="1">
    <location>
        <begin position="1721"/>
        <end position="1732"/>
    </location>
</feature>
<feature type="compositionally biased region" description="Polar residues" evidence="1">
    <location>
        <begin position="1950"/>
        <end position="1961"/>
    </location>
</feature>
<dbReference type="EMBL" id="KN847480">
    <property type="protein sequence ID" value="KIX01957.1"/>
    <property type="molecule type" value="Genomic_DNA"/>
</dbReference>
<feature type="compositionally biased region" description="Basic and acidic residues" evidence="1">
    <location>
        <begin position="686"/>
        <end position="701"/>
    </location>
</feature>
<proteinExistence type="predicted"/>
<feature type="compositionally biased region" description="Polar residues" evidence="1">
    <location>
        <begin position="704"/>
        <end position="726"/>
    </location>
</feature>
<feature type="compositionally biased region" description="Polar residues" evidence="1">
    <location>
        <begin position="292"/>
        <end position="311"/>
    </location>
</feature>
<feature type="compositionally biased region" description="Polar residues" evidence="1">
    <location>
        <begin position="669"/>
        <end position="681"/>
    </location>
</feature>
<feature type="compositionally biased region" description="Polar residues" evidence="1">
    <location>
        <begin position="896"/>
        <end position="910"/>
    </location>
</feature>
<feature type="compositionally biased region" description="Low complexity" evidence="1">
    <location>
        <begin position="882"/>
        <end position="893"/>
    </location>
</feature>
<feature type="region of interest" description="Disordered" evidence="1">
    <location>
        <begin position="1599"/>
        <end position="1621"/>
    </location>
</feature>
<feature type="compositionally biased region" description="Low complexity" evidence="1">
    <location>
        <begin position="2118"/>
        <end position="2129"/>
    </location>
</feature>
<feature type="region of interest" description="Disordered" evidence="1">
    <location>
        <begin position="1395"/>
        <end position="1586"/>
    </location>
</feature>
<dbReference type="STRING" id="1442369.A0A0D2FJ01"/>
<feature type="compositionally biased region" description="Basic and acidic residues" evidence="1">
    <location>
        <begin position="617"/>
        <end position="628"/>
    </location>
</feature>
<feature type="compositionally biased region" description="Basic and acidic residues" evidence="1">
    <location>
        <begin position="653"/>
        <end position="667"/>
    </location>
</feature>
<evidence type="ECO:0000313" key="3">
    <source>
        <dbReference type="Proteomes" id="UP000053617"/>
    </source>
</evidence>
<organism evidence="2 3">
    <name type="scientific">Rhinocladiella mackenziei CBS 650.93</name>
    <dbReference type="NCBI Taxonomy" id="1442369"/>
    <lineage>
        <taxon>Eukaryota</taxon>
        <taxon>Fungi</taxon>
        <taxon>Dikarya</taxon>
        <taxon>Ascomycota</taxon>
        <taxon>Pezizomycotina</taxon>
        <taxon>Eurotiomycetes</taxon>
        <taxon>Chaetothyriomycetidae</taxon>
        <taxon>Chaetothyriales</taxon>
        <taxon>Herpotrichiellaceae</taxon>
        <taxon>Rhinocladiella</taxon>
    </lineage>
</organism>
<feature type="compositionally biased region" description="Polar residues" evidence="1">
    <location>
        <begin position="524"/>
        <end position="549"/>
    </location>
</feature>
<feature type="compositionally biased region" description="Polar residues" evidence="1">
    <location>
        <begin position="2085"/>
        <end position="2097"/>
    </location>
</feature>
<feature type="compositionally biased region" description="Basic and acidic residues" evidence="1">
    <location>
        <begin position="83"/>
        <end position="92"/>
    </location>
</feature>
<feature type="compositionally biased region" description="Polar residues" evidence="1">
    <location>
        <begin position="1339"/>
        <end position="1356"/>
    </location>
</feature>
<feature type="region of interest" description="Disordered" evidence="1">
    <location>
        <begin position="1"/>
        <end position="807"/>
    </location>
</feature>
<dbReference type="Proteomes" id="UP000053617">
    <property type="component" value="Unassembled WGS sequence"/>
</dbReference>
<feature type="compositionally biased region" description="Polar residues" evidence="1">
    <location>
        <begin position="1652"/>
        <end position="1696"/>
    </location>
</feature>
<feature type="region of interest" description="Disordered" evidence="1">
    <location>
        <begin position="2188"/>
        <end position="2403"/>
    </location>
</feature>
<dbReference type="RefSeq" id="XP_013269093.1">
    <property type="nucleotide sequence ID" value="XM_013413639.1"/>
</dbReference>
<feature type="compositionally biased region" description="Low complexity" evidence="1">
    <location>
        <begin position="72"/>
        <end position="82"/>
    </location>
</feature>
<protein>
    <submittedName>
        <fullName evidence="2">Uncharacterized protein</fullName>
    </submittedName>
</protein>
<feature type="compositionally biased region" description="Polar residues" evidence="1">
    <location>
        <begin position="986"/>
        <end position="996"/>
    </location>
</feature>
<feature type="compositionally biased region" description="Polar residues" evidence="1">
    <location>
        <begin position="1070"/>
        <end position="1086"/>
    </location>
</feature>
<feature type="compositionally biased region" description="Polar residues" evidence="1">
    <location>
        <begin position="1788"/>
        <end position="1818"/>
    </location>
</feature>
<feature type="region of interest" description="Disordered" evidence="1">
    <location>
        <begin position="819"/>
        <end position="1091"/>
    </location>
</feature>
<feature type="compositionally biased region" description="Basic and acidic residues" evidence="1">
    <location>
        <begin position="2365"/>
        <end position="2383"/>
    </location>
</feature>
<dbReference type="OrthoDB" id="5151921at2759"/>
<feature type="compositionally biased region" description="Basic and acidic residues" evidence="1">
    <location>
        <begin position="256"/>
        <end position="273"/>
    </location>
</feature>
<feature type="region of interest" description="Disordered" evidence="1">
    <location>
        <begin position="1652"/>
        <end position="2161"/>
    </location>
</feature>
<accession>A0A0D2FJ01</accession>
<feature type="compositionally biased region" description="Acidic residues" evidence="1">
    <location>
        <begin position="34"/>
        <end position="43"/>
    </location>
</feature>
<feature type="compositionally biased region" description="Basic and acidic residues" evidence="1">
    <location>
        <begin position="844"/>
        <end position="858"/>
    </location>
</feature>
<gene>
    <name evidence="2" type="ORF">Z518_07896</name>
</gene>
<feature type="compositionally biased region" description="Polar residues" evidence="1">
    <location>
        <begin position="1019"/>
        <end position="1032"/>
    </location>
</feature>
<feature type="compositionally biased region" description="Basic and acidic residues" evidence="1">
    <location>
        <begin position="1848"/>
        <end position="1859"/>
    </location>
</feature>
<sequence>MAAPGPWSNLKTNVNRKVTRKWKDAKNVSYDGGDWGDDDEYDEPVPVSAGNARHPGWGPQSNVYPSNPSVTDPSPSRSGGRPSFDRGDERRHFSPSPGFDSAYPTTQPSPFPEPQHDYDPPASSYREQPSLRVNTQPQGPTPPGAFRPGSRGRQYPPSSDVPFSAPGSFPQQRRSGSSNRPTQGDMYQRHESPMRPDSRGSNASARQFPPRKQSLSQPLPPADFSRGHEPIAPPQAPVASESSEDRPIPAFIRPSDIYKRMDEEMEKVRKSQESSRPSIDSGTSRARESSVGARSTSSDPKDVTNSIPQPSEDSDSTRRLKPTLDTVPERKSEYGLENMLQTSGGTQPAEDNLAADGPAGVSRHPTTASSVYTDRPDPVSASTVSRNASLNESIPEGGSLPSVRPGLELPRMSGFGIDLGGTGELMSENVPDETESLPRRPTRPPKADSANDERREEPILPSLQHQPSLGYRSVVQQAFDESEHQQPFSPTSTSGTVDRSNSASTSDISPIIGRKQDSAPAAFASQSTYAIIPEESSQTESRPTSTGTLTVKEAQVQEVGDISPPAPIRTGYRRDVTPPSRDNMPAKKPLSVEPSVRPQPQHGSLVDEGEGEAAGGEEPRGRITKDKPLPTVPTTEAATSDSSMPPTEQTTSEEWKERQTHTAKHNDQAGFQKSDPSTPHIPSSIHRSESPSKGTRRDLAGRLESQSGRSSPNNPNVHITSPSSGESRPAPQSKLESFHPSVPGGLQSFSSTPAVQAPDSSTPSQRHGEVLRPPQSSRPGMLDSTESVPAANSASSSISQGHGVTRKAFAAAATAGSTLAGASTGQRLAQERQQSQDPSEDSSENERDTSSASRRDHPNPVLTHAPPIEQSHEEKPGISDTPSAPSQPSAQPSLGHPSSVSASTPLSNAAPNEDDISRSTLDYVPAPLRTSKALDTSVGRTSIPGLSIPQESPADGDNERLRLEIVKSLTPKSSGFTGETGDHNMHANSSQSTQNRDLADTEVDFMRTTSEKTPIPQPKDSSVPNINSNLATDEQAPPPIDEAASNVGKPLLQHRFSWETGSEQPPPAPTSVSTPKQQTSPSTGSPDTIRARIQPMTSAMETAGQGPDLGRGLDREAAMPAQSALPSEVSNIAVTESHATPPVRQSTMEAASFRAIMNLKTPQERLMAFDESRRLYAMPDGQLEGLLLSMKTSEHSELFAMNGRISQDTTENVIPHKPSPRRLLTESTPARHMQEDGKRLMAAAGRFGGKAGSAAKGFFAKGKEKMRNASSGEKGLLTNRRKSTGPSTTEPENIPSQSQPRDSTFLEGLPPIPLTTSPISPSDWFSKPDLQRSQDSDLQRTIQPQGAASSTVSVGQETDKSQARHVEEIPTGPVGSSVAVLPLSAPASPTISALESEHHDGARIPSRSISQVTRPTAECSPVESPHRGNLEQITAREDTVSQSRRAPDDHDDPAMNVLTAPGLLGRHLDGSKSDVHSNDRSLNVPRNNRRSLVSDVSSASPSPGPGAPSLQLRRSVSPTDEESRRPEANVHEQADIHTPPPPPPAISSPSDIKARISEQPNLDAADETMEPHRKEILPPGIDEPYAMRQDVKPKVETVEAAAPGETQWPQPEYGYEGQSQTQTRPFSFAGLEGVGEIHQSQQLQVSDLSIFPTSSMSPVNQKLSNQRLSQEISQVSVDEVTGPSNSFGQQQSSPYSRPSGVDSNVRDHPPFRTPEPEQPPMNRTQQYSSGSPLPSARRPREELDRLRQLKEQQQQHTSLQQTQPTEEEEREEDYRIPGPYVQEYRSPKQISTPKVGRSQTQVQASGQPLPSALRSQQYPVLPPHLARPAQQSARASYPVRESTYQGHPDYRSHMGHVPDPDTLYQYDLKPEVDLQPMGLPPSPAPQPTTAAPATGDSKASKKSTWGGLFGGTSKSRSKLQNQNRAETPLGEQGGQQKEKRASMFRRNSQHDSISSQQSGQYRGQDRVGQLPPSNIPSHSARRQSRDVLMTPTPESAQLPPDGRKKKKRFSGIGNRLFKSSSISRASTTPMPSTQNPLTTTSRQVELQHPSQSVMSPQSYSNQNLYGQFPSGPRGYVHQDSREPRSTQSAYAQYSTHQHASDYPRVASPYQHQSQPVDYPYSSMSSQAQPPQAPRLYPSNTYPYLNTEQRRPSDLRIDTSGSNGNLYGMPATASALIYPPHDTSFASGAAAGSYNPSPSPVPDRGASSAASVTPARRQPTPTQQDPRAHVIDLHKRSRSPRLGRRSSSEDLNAQRQQEGQNPAQVSAPGAGGPVSKLGTFSSKKISPVGGIPRGEDDQERPYAIGIPGLDEEDDRKKKLRERIEGANASGRSETPVSVESMGTGTVGPMSGTLLGGGLDRNMNVLEDTHDNSSNDAKRNARDKNSGFIAELPGSRAEGYESEEEIPMSATAYPGQEWMPVFVNDGRWDD</sequence>
<dbReference type="VEuPathDB" id="FungiDB:Z518_07896"/>
<feature type="compositionally biased region" description="Polar residues" evidence="1">
    <location>
        <begin position="169"/>
        <end position="182"/>
    </location>
</feature>
<evidence type="ECO:0000256" key="1">
    <source>
        <dbReference type="SAM" id="MobiDB-lite"/>
    </source>
</evidence>
<feature type="compositionally biased region" description="Polar residues" evidence="1">
    <location>
        <begin position="1284"/>
        <end position="1302"/>
    </location>
</feature>
<feature type="compositionally biased region" description="Polar residues" evidence="1">
    <location>
        <begin position="2137"/>
        <end position="2146"/>
    </location>
</feature>
<feature type="compositionally biased region" description="Basic and acidic residues" evidence="1">
    <location>
        <begin position="445"/>
        <end position="458"/>
    </location>
</feature>
<dbReference type="GeneID" id="25295967"/>
<feature type="compositionally biased region" description="Polar residues" evidence="1">
    <location>
        <begin position="747"/>
        <end position="765"/>
    </location>
</feature>
<feature type="compositionally biased region" description="Polar residues" evidence="1">
    <location>
        <begin position="59"/>
        <end position="71"/>
    </location>
</feature>
<feature type="compositionally biased region" description="Polar residues" evidence="1">
    <location>
        <begin position="1912"/>
        <end position="1925"/>
    </location>
</feature>
<feature type="compositionally biased region" description="Basic residues" evidence="1">
    <location>
        <begin position="2234"/>
        <end position="2243"/>
    </location>
</feature>
<feature type="compositionally biased region" description="Basic and acidic residues" evidence="1">
    <location>
        <begin position="1466"/>
        <end position="1479"/>
    </location>
</feature>
<feature type="compositionally biased region" description="Polar residues" evidence="1">
    <location>
        <begin position="2328"/>
        <end position="2342"/>
    </location>
</feature>
<feature type="compositionally biased region" description="Polar residues" evidence="1">
    <location>
        <begin position="2017"/>
        <end position="2065"/>
    </location>
</feature>
<feature type="compositionally biased region" description="Polar residues" evidence="1">
    <location>
        <begin position="2248"/>
        <end position="2263"/>
    </location>
</feature>
<feature type="compositionally biased region" description="Basic and acidic residues" evidence="1">
    <location>
        <begin position="1521"/>
        <end position="1535"/>
    </location>
</feature>
<feature type="compositionally biased region" description="Polar residues" evidence="1">
    <location>
        <begin position="274"/>
        <end position="284"/>
    </location>
</feature>
<feature type="compositionally biased region" description="Basic and acidic residues" evidence="1">
    <location>
        <begin position="187"/>
        <end position="198"/>
    </location>
</feature>
<feature type="compositionally biased region" description="Polar residues" evidence="1">
    <location>
        <begin position="774"/>
        <end position="802"/>
    </location>
</feature>
<reference evidence="2 3" key="1">
    <citation type="submission" date="2015-01" db="EMBL/GenBank/DDBJ databases">
        <title>The Genome Sequence of Rhinocladiella mackenzie CBS 650.93.</title>
        <authorList>
            <consortium name="The Broad Institute Genomics Platform"/>
            <person name="Cuomo C."/>
            <person name="de Hoog S."/>
            <person name="Gorbushina A."/>
            <person name="Stielow B."/>
            <person name="Teixiera M."/>
            <person name="Abouelleil A."/>
            <person name="Chapman S.B."/>
            <person name="Priest M."/>
            <person name="Young S.K."/>
            <person name="Wortman J."/>
            <person name="Nusbaum C."/>
            <person name="Birren B."/>
        </authorList>
    </citation>
    <scope>NUCLEOTIDE SEQUENCE [LARGE SCALE GENOMIC DNA]</scope>
    <source>
        <strain evidence="2 3">CBS 650.93</strain>
    </source>
</reference>
<evidence type="ECO:0000313" key="2">
    <source>
        <dbReference type="EMBL" id="KIX01957.1"/>
    </source>
</evidence>
<keyword evidence="3" id="KW-1185">Reference proteome</keyword>
<feature type="compositionally biased region" description="Low complexity" evidence="1">
    <location>
        <begin position="1751"/>
        <end position="1763"/>
    </location>
</feature>
<feature type="compositionally biased region" description="Basic and acidic residues" evidence="1">
    <location>
        <begin position="1738"/>
        <end position="1750"/>
    </location>
</feature>
<feature type="compositionally biased region" description="Polar residues" evidence="1">
    <location>
        <begin position="380"/>
        <end position="392"/>
    </location>
</feature>
<feature type="compositionally biased region" description="Polar residues" evidence="1">
    <location>
        <begin position="632"/>
        <end position="652"/>
    </location>
</feature>
<feature type="compositionally biased region" description="Polar residues" evidence="1">
    <location>
        <begin position="125"/>
        <end position="138"/>
    </location>
</feature>
<feature type="compositionally biased region" description="Low complexity" evidence="1">
    <location>
        <begin position="819"/>
        <end position="837"/>
    </location>
</feature>
<dbReference type="HOGENOM" id="CLU_228630_0_0_1"/>